<evidence type="ECO:0000256" key="9">
    <source>
        <dbReference type="SAM" id="SignalP"/>
    </source>
</evidence>
<evidence type="ECO:0000256" key="4">
    <source>
        <dbReference type="ARBA" id="ARBA00022525"/>
    </source>
</evidence>
<reference evidence="10 11" key="1">
    <citation type="submission" date="2019-09" db="EMBL/GenBank/DDBJ databases">
        <title>Bird 10,000 Genomes (B10K) Project - Family phase.</title>
        <authorList>
            <person name="Zhang G."/>
        </authorList>
    </citation>
    <scope>NUCLEOTIDE SEQUENCE [LARGE SCALE GENOMIC DNA]</scope>
    <source>
        <strain evidence="10">B10K-DU-002-60</strain>
        <tissue evidence="10">Muscle</tissue>
    </source>
</reference>
<dbReference type="SUPFAM" id="SSF47266">
    <property type="entry name" value="4-helical cytokines"/>
    <property type="match status" value="1"/>
</dbReference>
<comment type="function">
    <text evidence="7">Cytokine with immunoregulatory activity. May promote the transition between innate and adaptive immunity. Induces the production of IgG(1) and IgG(3) in B-cells. Implicated in the generation and maintenance of T follicular helper (Tfh) cells and the formation of germinal-centers. Together with IL6, control the early generation of Tfh cells and are critical for an effective antibody response to acute viral infection. May play a role in proliferation and maturation of natural killer (NK) cells in synergy with IL15. May regulate proliferation of mature B- and T-cells in response to activating stimuli. In synergy with IL15 and IL18 stimulates interferon gamma production in T-cells and NK cells. During T-cell mediated immune response may inhibit dendritic cells (DC) activation and maturation.</text>
</comment>
<evidence type="ECO:0000256" key="7">
    <source>
        <dbReference type="ARBA" id="ARBA00045924"/>
    </source>
</evidence>
<feature type="chain" id="PRO_5029778476" description="Interleukin" evidence="9">
    <location>
        <begin position="20"/>
        <end position="133"/>
    </location>
</feature>
<dbReference type="GO" id="GO:0045954">
    <property type="term" value="P:positive regulation of natural killer cell mediated cytotoxicity"/>
    <property type="evidence" value="ECO:0007669"/>
    <property type="project" value="TreeGrafter"/>
</dbReference>
<comment type="similarity">
    <text evidence="2 8">Belongs to the IL-15/IL-21 family.</text>
</comment>
<dbReference type="Gene3D" id="1.20.1250.70">
    <property type="entry name" value="Interleukin-15/Interleukin-21"/>
    <property type="match status" value="1"/>
</dbReference>
<keyword evidence="6" id="KW-1015">Disulfide bond</keyword>
<keyword evidence="11" id="KW-1185">Reference proteome</keyword>
<feature type="non-terminal residue" evidence="10">
    <location>
        <position position="133"/>
    </location>
</feature>
<protein>
    <recommendedName>
        <fullName evidence="8">Interleukin</fullName>
    </recommendedName>
</protein>
<evidence type="ECO:0000256" key="2">
    <source>
        <dbReference type="ARBA" id="ARBA00006050"/>
    </source>
</evidence>
<evidence type="ECO:0000256" key="6">
    <source>
        <dbReference type="ARBA" id="ARBA00023157"/>
    </source>
</evidence>
<evidence type="ECO:0000256" key="5">
    <source>
        <dbReference type="ARBA" id="ARBA00022729"/>
    </source>
</evidence>
<dbReference type="GO" id="GO:0005125">
    <property type="term" value="F:cytokine activity"/>
    <property type="evidence" value="ECO:0007669"/>
    <property type="project" value="UniProtKB-KW"/>
</dbReference>
<evidence type="ECO:0000313" key="11">
    <source>
        <dbReference type="Proteomes" id="UP000532437"/>
    </source>
</evidence>
<sequence>MKRMIIFCMFFFCSTMVLTATSPRTVKYRQIHQKIEQLETVVKDKDAELLHTPENPVEGCLYTAVTCFKKGIQKLQPVNSQENEKFTKAIRIVSKLTYRDHGEKCESTCESYEKKTPKEFLKSFANLMKMVSK</sequence>
<keyword evidence="3 8" id="KW-0202">Cytokine</keyword>
<dbReference type="AlphaFoldDB" id="A0A7K5Q4H5"/>
<keyword evidence="4" id="KW-0964">Secreted</keyword>
<dbReference type="GO" id="GO:0005126">
    <property type="term" value="F:cytokine receptor binding"/>
    <property type="evidence" value="ECO:0007669"/>
    <property type="project" value="InterPro"/>
</dbReference>
<name>A0A7K5Q4H5_9CORV</name>
<keyword evidence="5 9" id="KW-0732">Signal</keyword>
<feature type="non-terminal residue" evidence="10">
    <location>
        <position position="1"/>
    </location>
</feature>
<dbReference type="Pfam" id="PF02372">
    <property type="entry name" value="IL15"/>
    <property type="match status" value="1"/>
</dbReference>
<dbReference type="Proteomes" id="UP000532437">
    <property type="component" value="Unassembled WGS sequence"/>
</dbReference>
<comment type="subcellular location">
    <subcellularLocation>
        <location evidence="1">Secreted</location>
    </subcellularLocation>
</comment>
<dbReference type="GO" id="GO:0005615">
    <property type="term" value="C:extracellular space"/>
    <property type="evidence" value="ECO:0007669"/>
    <property type="project" value="UniProtKB-KW"/>
</dbReference>
<dbReference type="GO" id="GO:0006955">
    <property type="term" value="P:immune response"/>
    <property type="evidence" value="ECO:0007669"/>
    <property type="project" value="InterPro"/>
</dbReference>
<evidence type="ECO:0000313" key="10">
    <source>
        <dbReference type="EMBL" id="NWT62292.1"/>
    </source>
</evidence>
<dbReference type="InterPro" id="IPR009079">
    <property type="entry name" value="4_helix_cytokine-like_core"/>
</dbReference>
<comment type="caution">
    <text evidence="10">The sequence shown here is derived from an EMBL/GenBank/DDBJ whole genome shotgun (WGS) entry which is preliminary data.</text>
</comment>
<evidence type="ECO:0000256" key="1">
    <source>
        <dbReference type="ARBA" id="ARBA00004613"/>
    </source>
</evidence>
<gene>
    <name evidence="10" type="primary">Il21</name>
    <name evidence="10" type="ORF">ERYMCC_R13139</name>
</gene>
<organism evidence="10 11">
    <name type="scientific">Erythrocercus mccallii</name>
    <dbReference type="NCBI Taxonomy" id="107208"/>
    <lineage>
        <taxon>Eukaryota</taxon>
        <taxon>Metazoa</taxon>
        <taxon>Chordata</taxon>
        <taxon>Craniata</taxon>
        <taxon>Vertebrata</taxon>
        <taxon>Euteleostomi</taxon>
        <taxon>Archelosauria</taxon>
        <taxon>Archosauria</taxon>
        <taxon>Dinosauria</taxon>
        <taxon>Saurischia</taxon>
        <taxon>Theropoda</taxon>
        <taxon>Coelurosauria</taxon>
        <taxon>Aves</taxon>
        <taxon>Neognathae</taxon>
        <taxon>Neoaves</taxon>
        <taxon>Telluraves</taxon>
        <taxon>Australaves</taxon>
        <taxon>Passeriformes</taxon>
        <taxon>Corvoidea</taxon>
        <taxon>Dicruridae</taxon>
        <taxon>Erythrocercus</taxon>
    </lineage>
</organism>
<proteinExistence type="inferred from homology"/>
<dbReference type="PANTHER" id="PTHR14356:SF2">
    <property type="entry name" value="INTERLEUKIN-21"/>
    <property type="match status" value="1"/>
</dbReference>
<dbReference type="EMBL" id="VZRG01004926">
    <property type="protein sequence ID" value="NWT62292.1"/>
    <property type="molecule type" value="Genomic_DNA"/>
</dbReference>
<evidence type="ECO:0000256" key="8">
    <source>
        <dbReference type="RuleBase" id="RU003453"/>
    </source>
</evidence>
<evidence type="ECO:0000256" key="3">
    <source>
        <dbReference type="ARBA" id="ARBA00022514"/>
    </source>
</evidence>
<feature type="signal peptide" evidence="9">
    <location>
        <begin position="1"/>
        <end position="19"/>
    </location>
</feature>
<dbReference type="PANTHER" id="PTHR14356">
    <property type="entry name" value="INTERLEUKIN-15-RELATED"/>
    <property type="match status" value="1"/>
</dbReference>
<dbReference type="InterPro" id="IPR003443">
    <property type="entry name" value="IL-15/IL-21_fam"/>
</dbReference>
<accession>A0A7K5Q4H5</accession>